<dbReference type="EMBL" id="MT143368">
    <property type="protein sequence ID" value="QJA96077.1"/>
    <property type="molecule type" value="Genomic_DNA"/>
</dbReference>
<dbReference type="AlphaFoldDB" id="A0A6M3LL16"/>
<reference evidence="1" key="1">
    <citation type="submission" date="2020-03" db="EMBL/GenBank/DDBJ databases">
        <title>The deep terrestrial virosphere.</title>
        <authorList>
            <person name="Holmfeldt K."/>
            <person name="Nilsson E."/>
            <person name="Simone D."/>
            <person name="Lopez-Fernandez M."/>
            <person name="Wu X."/>
            <person name="de Brujin I."/>
            <person name="Lundin D."/>
            <person name="Andersson A."/>
            <person name="Bertilsson S."/>
            <person name="Dopson M."/>
        </authorList>
    </citation>
    <scope>NUCLEOTIDE SEQUENCE</scope>
    <source>
        <strain evidence="1">MM415B04942</strain>
    </source>
</reference>
<gene>
    <name evidence="1" type="ORF">MM415B04942_0008</name>
</gene>
<sequence length="67" mass="7494">MSLGMHFCLSAPNLEIHIPFGFIRIGVANKPSKIKQSEISKRIFGIDKGADIVHNQKKNELKCQNTT</sequence>
<organism evidence="1">
    <name type="scientific">viral metagenome</name>
    <dbReference type="NCBI Taxonomy" id="1070528"/>
    <lineage>
        <taxon>unclassified sequences</taxon>
        <taxon>metagenomes</taxon>
        <taxon>organismal metagenomes</taxon>
    </lineage>
</organism>
<proteinExistence type="predicted"/>
<accession>A0A6M3LL16</accession>
<protein>
    <submittedName>
        <fullName evidence="1">Uncharacterized protein</fullName>
    </submittedName>
</protein>
<evidence type="ECO:0000313" key="1">
    <source>
        <dbReference type="EMBL" id="QJA96077.1"/>
    </source>
</evidence>
<name>A0A6M3LL16_9ZZZZ</name>